<evidence type="ECO:0000313" key="2">
    <source>
        <dbReference type="Proteomes" id="UP000632766"/>
    </source>
</evidence>
<dbReference type="GO" id="GO:0030638">
    <property type="term" value="P:polyketide metabolic process"/>
    <property type="evidence" value="ECO:0007669"/>
    <property type="project" value="InterPro"/>
</dbReference>
<dbReference type="InterPro" id="IPR032710">
    <property type="entry name" value="NTF2-like_dom_sf"/>
</dbReference>
<proteinExistence type="predicted"/>
<reference evidence="1 2" key="1">
    <citation type="journal article" date="2021" name="Int. J. Syst. Evol. Microbiol.">
        <title>Amazonocrinis nigriterrae gen. nov., sp. nov., Atlanticothrix silvestris gen. nov., sp. nov. and Dendronalium phyllosphericum gen. nov., sp. nov., nostocacean cyanobacteria from Brazilian environments.</title>
        <authorList>
            <person name="Alvarenga D.O."/>
            <person name="Andreote A.P.D."/>
            <person name="Branco L.H.Z."/>
            <person name="Delbaje E."/>
            <person name="Cruz R.B."/>
            <person name="Varani A.M."/>
            <person name="Fiore M.F."/>
        </authorList>
    </citation>
    <scope>NUCLEOTIDE SEQUENCE [LARGE SCALE GENOMIC DNA]</scope>
    <source>
        <strain evidence="1 2">CENA67</strain>
    </source>
</reference>
<gene>
    <name evidence="1" type="ORF">I8748_17850</name>
</gene>
<dbReference type="EMBL" id="JAECZC010000033">
    <property type="protein sequence ID" value="MBH8564026.1"/>
    <property type="molecule type" value="Genomic_DNA"/>
</dbReference>
<dbReference type="Proteomes" id="UP000632766">
    <property type="component" value="Unassembled WGS sequence"/>
</dbReference>
<evidence type="ECO:0000313" key="1">
    <source>
        <dbReference type="EMBL" id="MBH8564026.1"/>
    </source>
</evidence>
<sequence length="164" mass="18362">MSTEQNKSIVLQMYKTFDQGNLEQAQEFLAPNFVAYIPGTSEPLNREAFIQSVLMVFHSAFPDGHHTFADVIAETEKVVTRGTFTGTHSGELLGIPPTGKQITIPFFHIDRIVDDKLVEHWGQSDLLSLMQQVGIILVPGPDLIKRKLYFAIASITSEFQRKVS</sequence>
<dbReference type="InterPro" id="IPR009959">
    <property type="entry name" value="Cyclase_SnoaL-like"/>
</dbReference>
<dbReference type="Gene3D" id="3.10.450.50">
    <property type="match status" value="1"/>
</dbReference>
<comment type="caution">
    <text evidence="1">The sequence shown here is derived from an EMBL/GenBank/DDBJ whole genome shotgun (WGS) entry which is preliminary data.</text>
</comment>
<dbReference type="AlphaFoldDB" id="A0A8J7HQD7"/>
<dbReference type="PANTHER" id="PTHR38436:SF1">
    <property type="entry name" value="ESTER CYCLASE"/>
    <property type="match status" value="1"/>
</dbReference>
<dbReference type="PANTHER" id="PTHR38436">
    <property type="entry name" value="POLYKETIDE CYCLASE SNOAL-LIKE DOMAIN"/>
    <property type="match status" value="1"/>
</dbReference>
<protein>
    <submittedName>
        <fullName evidence="1">Ester cyclase</fullName>
    </submittedName>
</protein>
<dbReference type="Pfam" id="PF07366">
    <property type="entry name" value="SnoaL"/>
    <property type="match status" value="1"/>
</dbReference>
<accession>A0A8J7HQD7</accession>
<dbReference type="RefSeq" id="WP_198125888.1">
    <property type="nucleotide sequence ID" value="NZ_JAECZC010000033.1"/>
</dbReference>
<organism evidence="1 2">
    <name type="scientific">Amazonocrinis nigriterrae CENA67</name>
    <dbReference type="NCBI Taxonomy" id="2794033"/>
    <lineage>
        <taxon>Bacteria</taxon>
        <taxon>Bacillati</taxon>
        <taxon>Cyanobacteriota</taxon>
        <taxon>Cyanophyceae</taxon>
        <taxon>Nostocales</taxon>
        <taxon>Nostocaceae</taxon>
        <taxon>Amazonocrinis</taxon>
        <taxon>Amazonocrinis nigriterrae</taxon>
    </lineage>
</organism>
<keyword evidence="2" id="KW-1185">Reference proteome</keyword>
<name>A0A8J7HQD7_9NOST</name>
<dbReference type="SUPFAM" id="SSF54427">
    <property type="entry name" value="NTF2-like"/>
    <property type="match status" value="1"/>
</dbReference>